<protein>
    <submittedName>
        <fullName evidence="3">Uncharacterized protein</fullName>
    </submittedName>
</protein>
<gene>
    <name evidence="3" type="ORF">HCDG_05221</name>
</gene>
<name>C6HFN1_AJECH</name>
<dbReference type="VEuPathDB" id="FungiDB:HCDG_05221"/>
<dbReference type="HOGENOM" id="CLU_1421080_0_0_1"/>
<evidence type="ECO:0000313" key="4">
    <source>
        <dbReference type="Proteomes" id="UP000002624"/>
    </source>
</evidence>
<dbReference type="EMBL" id="GG692425">
    <property type="protein sequence ID" value="EER40632.1"/>
    <property type="molecule type" value="Genomic_DNA"/>
</dbReference>
<sequence>MESTVEAPLKVLSLTAELRNRDEKLAKLKKQNNESQAQITEHEESLNARGVTIRKLQDKITELNGNIKAKVSNFENLARNWTQEKSNVFDLKNELGLLEKINSSLQKKFESSNGRLLELEGFAEHLCEEKEETSINRFENLWESVCKLVESHFRGDLPDRSLQSIQQTKDKATRGQGPTSVQRAIAQLSGD</sequence>
<dbReference type="Proteomes" id="UP000002624">
    <property type="component" value="Unassembled WGS sequence"/>
</dbReference>
<dbReference type="AlphaFoldDB" id="C6HFN1"/>
<accession>C6HFN1</accession>
<organism evidence="3 4">
    <name type="scientific">Ajellomyces capsulatus (strain H143)</name>
    <name type="common">Darling's disease fungus</name>
    <name type="synonym">Histoplasma capsulatum</name>
    <dbReference type="NCBI Taxonomy" id="544712"/>
    <lineage>
        <taxon>Eukaryota</taxon>
        <taxon>Fungi</taxon>
        <taxon>Dikarya</taxon>
        <taxon>Ascomycota</taxon>
        <taxon>Pezizomycotina</taxon>
        <taxon>Eurotiomycetes</taxon>
        <taxon>Eurotiomycetidae</taxon>
        <taxon>Onygenales</taxon>
        <taxon>Ajellomycetaceae</taxon>
        <taxon>Histoplasma</taxon>
    </lineage>
</organism>
<feature type="region of interest" description="Disordered" evidence="2">
    <location>
        <begin position="164"/>
        <end position="191"/>
    </location>
</feature>
<evidence type="ECO:0000313" key="3">
    <source>
        <dbReference type="EMBL" id="EER40632.1"/>
    </source>
</evidence>
<evidence type="ECO:0000256" key="1">
    <source>
        <dbReference type="SAM" id="Coils"/>
    </source>
</evidence>
<feature type="coiled-coil region" evidence="1">
    <location>
        <begin position="11"/>
        <end position="73"/>
    </location>
</feature>
<keyword evidence="1" id="KW-0175">Coiled coil</keyword>
<proteinExistence type="predicted"/>
<reference evidence="4" key="1">
    <citation type="submission" date="2009-05" db="EMBL/GenBank/DDBJ databases">
        <title>The genome sequence of Ajellomyces capsulatus strain H143.</title>
        <authorList>
            <person name="Champion M."/>
            <person name="Cuomo C.A."/>
            <person name="Ma L.-J."/>
            <person name="Henn M.R."/>
            <person name="Sil A."/>
            <person name="Goldman B."/>
            <person name="Young S.K."/>
            <person name="Kodira C.D."/>
            <person name="Zeng Q."/>
            <person name="Koehrsen M."/>
            <person name="Alvarado L."/>
            <person name="Berlin A.M."/>
            <person name="Borenstein D."/>
            <person name="Chen Z."/>
            <person name="Engels R."/>
            <person name="Freedman E."/>
            <person name="Gellesch M."/>
            <person name="Goldberg J."/>
            <person name="Griggs A."/>
            <person name="Gujja S."/>
            <person name="Heiman D.I."/>
            <person name="Hepburn T.A."/>
            <person name="Howarth C."/>
            <person name="Jen D."/>
            <person name="Larson L."/>
            <person name="Lewis B."/>
            <person name="Mehta T."/>
            <person name="Park D."/>
            <person name="Pearson M."/>
            <person name="Roberts A."/>
            <person name="Saif S."/>
            <person name="Shea T.D."/>
            <person name="Shenoy N."/>
            <person name="Sisk P."/>
            <person name="Stolte C."/>
            <person name="Sykes S."/>
            <person name="Walk T."/>
            <person name="White J."/>
            <person name="Yandava C."/>
            <person name="Klein B."/>
            <person name="McEwen J.G."/>
            <person name="Puccia R."/>
            <person name="Goldman G.H."/>
            <person name="Felipe M.S."/>
            <person name="Nino-Vega G."/>
            <person name="San-Blas G."/>
            <person name="Taylor J.W."/>
            <person name="Mendoza L."/>
            <person name="Galagan J.E."/>
            <person name="Nusbaum C."/>
            <person name="Birren B.W."/>
        </authorList>
    </citation>
    <scope>NUCLEOTIDE SEQUENCE [LARGE SCALE GENOMIC DNA]</scope>
    <source>
        <strain evidence="4">H143</strain>
    </source>
</reference>
<dbReference type="Gene3D" id="1.10.287.1490">
    <property type="match status" value="1"/>
</dbReference>
<evidence type="ECO:0000256" key="2">
    <source>
        <dbReference type="SAM" id="MobiDB-lite"/>
    </source>
</evidence>